<evidence type="ECO:0000256" key="1">
    <source>
        <dbReference type="SAM" id="SignalP"/>
    </source>
</evidence>
<comment type="caution">
    <text evidence="3">The sequence shown here is derived from an EMBL/GenBank/DDBJ whole genome shotgun (WGS) entry which is preliminary data.</text>
</comment>
<proteinExistence type="predicted"/>
<evidence type="ECO:0000313" key="3">
    <source>
        <dbReference type="EMBL" id="MFC3145645.1"/>
    </source>
</evidence>
<dbReference type="EMBL" id="JBHRTB010000010">
    <property type="protein sequence ID" value="MFC3145645.1"/>
    <property type="molecule type" value="Genomic_DNA"/>
</dbReference>
<keyword evidence="4" id="KW-1185">Reference proteome</keyword>
<gene>
    <name evidence="3" type="ORF">ACFOGP_23185</name>
</gene>
<feature type="chain" id="PRO_5046517690" evidence="1">
    <location>
        <begin position="25"/>
        <end position="206"/>
    </location>
</feature>
<dbReference type="Proteomes" id="UP001595632">
    <property type="component" value="Unassembled WGS sequence"/>
</dbReference>
<dbReference type="RefSeq" id="WP_275632597.1">
    <property type="nucleotide sequence ID" value="NZ_JARGYD010000003.1"/>
</dbReference>
<protein>
    <submittedName>
        <fullName evidence="3">SH3 domain-containing protein</fullName>
    </submittedName>
</protein>
<dbReference type="InterPro" id="IPR003646">
    <property type="entry name" value="SH3-like_bac-type"/>
</dbReference>
<accession>A0ABV7GZL7</accession>
<feature type="signal peptide" evidence="1">
    <location>
        <begin position="1"/>
        <end position="24"/>
    </location>
</feature>
<dbReference type="Gene3D" id="2.30.30.40">
    <property type="entry name" value="SH3 Domains"/>
    <property type="match status" value="2"/>
</dbReference>
<dbReference type="Pfam" id="PF08239">
    <property type="entry name" value="SH3_3"/>
    <property type="match status" value="1"/>
</dbReference>
<evidence type="ECO:0000313" key="4">
    <source>
        <dbReference type="Proteomes" id="UP001595632"/>
    </source>
</evidence>
<evidence type="ECO:0000259" key="2">
    <source>
        <dbReference type="Pfam" id="PF08239"/>
    </source>
</evidence>
<sequence length="206" mass="20787">MIGKAFLSLAAVCAVGLAPEGAQAGQAMLGDATGLRAGPDMLYGVVATAPAGTSVQTIDGSVTFARSGSHIATIEHVSGWTLVRLPSGAKGWVRNAALAAPSAAPVAAIAEPAPMPRPTSEPVVTAVAPVAAPPAATSDSAARYTSVVWPDLGKLDLHSGPGEDFAVLRGMDRGDWVAVIEKSGPWVMVEHESGVTGWTLSAGLTR</sequence>
<name>A0ABV7GZL7_9RHOB</name>
<organism evidence="3 4">
    <name type="scientific">Psychromarinibacter halotolerans</name>
    <dbReference type="NCBI Taxonomy" id="1775175"/>
    <lineage>
        <taxon>Bacteria</taxon>
        <taxon>Pseudomonadati</taxon>
        <taxon>Pseudomonadota</taxon>
        <taxon>Alphaproteobacteria</taxon>
        <taxon>Rhodobacterales</taxon>
        <taxon>Paracoccaceae</taxon>
        <taxon>Psychromarinibacter</taxon>
    </lineage>
</organism>
<keyword evidence="1" id="KW-0732">Signal</keyword>
<feature type="domain" description="SH3b" evidence="2">
    <location>
        <begin position="155"/>
        <end position="203"/>
    </location>
</feature>
<reference evidence="4" key="1">
    <citation type="journal article" date="2019" name="Int. J. Syst. Evol. Microbiol.">
        <title>The Global Catalogue of Microorganisms (GCM) 10K type strain sequencing project: providing services to taxonomists for standard genome sequencing and annotation.</title>
        <authorList>
            <consortium name="The Broad Institute Genomics Platform"/>
            <consortium name="The Broad Institute Genome Sequencing Center for Infectious Disease"/>
            <person name="Wu L."/>
            <person name="Ma J."/>
        </authorList>
    </citation>
    <scope>NUCLEOTIDE SEQUENCE [LARGE SCALE GENOMIC DNA]</scope>
    <source>
        <strain evidence="4">KCTC 52366</strain>
    </source>
</reference>